<dbReference type="GO" id="GO:0016740">
    <property type="term" value="F:transferase activity"/>
    <property type="evidence" value="ECO:0007669"/>
    <property type="project" value="UniProtKB-KW"/>
</dbReference>
<proteinExistence type="predicted"/>
<dbReference type="Gene3D" id="3.40.50.2000">
    <property type="entry name" value="Glycogen Phosphorylase B"/>
    <property type="match status" value="1"/>
</dbReference>
<dbReference type="AlphaFoldDB" id="A0A4Z0LA88"/>
<name>A0A4Z0LA88_9FLAO</name>
<keyword evidence="3" id="KW-1185">Reference proteome</keyword>
<accession>A0A4Z0LA88</accession>
<keyword evidence="2" id="KW-0808">Transferase</keyword>
<organism evidence="2 3">
    <name type="scientific">Flavobacterium humi</name>
    <dbReference type="NCBI Taxonomy" id="2562683"/>
    <lineage>
        <taxon>Bacteria</taxon>
        <taxon>Pseudomonadati</taxon>
        <taxon>Bacteroidota</taxon>
        <taxon>Flavobacteriia</taxon>
        <taxon>Flavobacteriales</taxon>
        <taxon>Flavobacteriaceae</taxon>
        <taxon>Flavobacterium</taxon>
    </lineage>
</organism>
<dbReference type="InterPro" id="IPR055259">
    <property type="entry name" value="YkvP/CgeB_Glyco_trans-like"/>
</dbReference>
<sequence length="379" mass="44204">MRILLVGEYSRLHNSLKEGLISLQHEVTIVSSGDGFKNYPSDYSIDAKWSKKPALNIFRQLIYRFFRYDFAALERGLRFFFLLPKFKDFDVVQLINEAPVKTNPALELYLLKRIKKQNHKLYLLSCGTSYLNLTFLMARKPLKSILTPYFEDKSLHSKYRYIFDYLTKGHIRLHDFIYENCQGIIASDFDYVLPLQGDKKFIGLIPNPVNWTKLGYKKPETNTGIVIFLGINQWNYHQKGIRYFEEALQLIKAKYPGKVTVIIAQNTPYNDYIEMYDKAHILLDQVYAYDQGYNALEAMAKGKVVFTGAEKEFSEYYKLTEKVAINAIPDVAYLVKELSFLIENPEEISAISTRARAFIEKEHDYVKIAEKYIEAWNAN</sequence>
<evidence type="ECO:0000313" key="3">
    <source>
        <dbReference type="Proteomes" id="UP000297407"/>
    </source>
</evidence>
<dbReference type="OrthoDB" id="6638088at2"/>
<dbReference type="Proteomes" id="UP000297407">
    <property type="component" value="Unassembled WGS sequence"/>
</dbReference>
<comment type="caution">
    <text evidence="2">The sequence shown here is derived from an EMBL/GenBank/DDBJ whole genome shotgun (WGS) entry which is preliminary data.</text>
</comment>
<dbReference type="EMBL" id="SRLH01000004">
    <property type="protein sequence ID" value="TGD58160.1"/>
    <property type="molecule type" value="Genomic_DNA"/>
</dbReference>
<gene>
    <name evidence="2" type="ORF">E4635_09140</name>
</gene>
<protein>
    <submittedName>
        <fullName evidence="2">Glycosyltransferase</fullName>
    </submittedName>
</protein>
<dbReference type="Pfam" id="PF13524">
    <property type="entry name" value="Glyco_trans_1_2"/>
    <property type="match status" value="1"/>
</dbReference>
<evidence type="ECO:0000259" key="1">
    <source>
        <dbReference type="Pfam" id="PF13524"/>
    </source>
</evidence>
<feature type="domain" description="Spore protein YkvP/CgeB glycosyl transferase-like" evidence="1">
    <location>
        <begin position="260"/>
        <end position="373"/>
    </location>
</feature>
<dbReference type="SUPFAM" id="SSF53756">
    <property type="entry name" value="UDP-Glycosyltransferase/glycogen phosphorylase"/>
    <property type="match status" value="1"/>
</dbReference>
<dbReference type="RefSeq" id="WP_135526330.1">
    <property type="nucleotide sequence ID" value="NZ_SRLH01000004.1"/>
</dbReference>
<reference evidence="2 3" key="1">
    <citation type="submission" date="2019-04" db="EMBL/GenBank/DDBJ databases">
        <title>Flavobacterium sp. strain DS2-A Genome sequencing and assembly.</title>
        <authorList>
            <person name="Kim I."/>
        </authorList>
    </citation>
    <scope>NUCLEOTIDE SEQUENCE [LARGE SCALE GENOMIC DNA]</scope>
    <source>
        <strain evidence="2 3">DS2-A</strain>
    </source>
</reference>
<evidence type="ECO:0000313" key="2">
    <source>
        <dbReference type="EMBL" id="TGD58160.1"/>
    </source>
</evidence>